<dbReference type="RefSeq" id="WP_107786411.1">
    <property type="nucleotide sequence ID" value="NZ_QAOL01000008.1"/>
</dbReference>
<proteinExistence type="predicted"/>
<organism evidence="1 2">
    <name type="scientific">Nitrosomonas ureae</name>
    <dbReference type="NCBI Taxonomy" id="44577"/>
    <lineage>
        <taxon>Bacteria</taxon>
        <taxon>Pseudomonadati</taxon>
        <taxon>Pseudomonadota</taxon>
        <taxon>Betaproteobacteria</taxon>
        <taxon>Nitrosomonadales</taxon>
        <taxon>Nitrosomonadaceae</taxon>
        <taxon>Nitrosomonas</taxon>
    </lineage>
</organism>
<reference evidence="1 2" key="1">
    <citation type="submission" date="2018-04" db="EMBL/GenBank/DDBJ databases">
        <title>Active sludge and wastewater microbial communities from Klosterneuburg, Austria.</title>
        <authorList>
            <person name="Wagner M."/>
        </authorList>
    </citation>
    <scope>NUCLEOTIDE SEQUENCE [LARGE SCALE GENOMIC DNA]</scope>
    <source>
        <strain evidence="1 2">Nm4</strain>
    </source>
</reference>
<gene>
    <name evidence="1" type="ORF">C8R28_100857</name>
</gene>
<evidence type="ECO:0000313" key="2">
    <source>
        <dbReference type="Proteomes" id="UP000244110"/>
    </source>
</evidence>
<dbReference type="AlphaFoldDB" id="A0A2T5ISP1"/>
<comment type="caution">
    <text evidence="1">The sequence shown here is derived from an EMBL/GenBank/DDBJ whole genome shotgun (WGS) entry which is preliminary data.</text>
</comment>
<evidence type="ECO:0000313" key="1">
    <source>
        <dbReference type="EMBL" id="PTQ86862.1"/>
    </source>
</evidence>
<accession>A0A2T5ISP1</accession>
<name>A0A2T5ISP1_9PROT</name>
<dbReference type="Proteomes" id="UP000244110">
    <property type="component" value="Unassembled WGS sequence"/>
</dbReference>
<dbReference type="EMBL" id="QAOL01000008">
    <property type="protein sequence ID" value="PTQ86862.1"/>
    <property type="molecule type" value="Genomic_DNA"/>
</dbReference>
<protein>
    <submittedName>
        <fullName evidence="1">Uncharacterized protein</fullName>
    </submittedName>
</protein>
<sequence>MIHFPILRTRRLTVQLKELSIGESIAIAAMPSHLEEAVTTAFLLKAVESAKGIENPADWTVQERMMVVCHYLAAVSEDGPDFAVGVGRYSDYLDGSIDKVLDQAIELGEIEGDDWLLQDLTGAMAESIERIHGEIESVSGRLHWLLGCMSAQLIRKGEETPAPSDGEGNYDEFLINRMRTVSSFPESSFAALMSSYMNGRESLHHLFKIELSSDGMVALPKGGAASNLPPARFPVRSCVSRLAKDLGRESNESSI</sequence>